<dbReference type="KEGG" id="yel:LC20_07515"/>
<dbReference type="AlphaFoldDB" id="A0A7U5PGZ3"/>
<accession>A0A7U5PGZ3</accession>
<protein>
    <submittedName>
        <fullName evidence="1">Uncharacterized protein</fullName>
    </submittedName>
</protein>
<proteinExistence type="predicted"/>
<gene>
    <name evidence="1" type="ORF">LC20_07515</name>
</gene>
<organism evidence="1 2">
    <name type="scientific">Yersinia enterocolitica LC20</name>
    <dbReference type="NCBI Taxonomy" id="1443113"/>
    <lineage>
        <taxon>Bacteria</taxon>
        <taxon>Pseudomonadati</taxon>
        <taxon>Pseudomonadota</taxon>
        <taxon>Gammaproteobacteria</taxon>
        <taxon>Enterobacterales</taxon>
        <taxon>Yersiniaceae</taxon>
        <taxon>Yersinia</taxon>
    </lineage>
</organism>
<dbReference type="EMBL" id="CP007448">
    <property type="protein sequence ID" value="ATX62823.1"/>
    <property type="molecule type" value="Genomic_DNA"/>
</dbReference>
<evidence type="ECO:0000313" key="2">
    <source>
        <dbReference type="Proteomes" id="UP000230961"/>
    </source>
</evidence>
<reference evidence="1 2" key="1">
    <citation type="submission" date="2017-11" db="EMBL/GenBank/DDBJ databases">
        <title>The complete genome sequence and comparative genome analysis of Yersinia enterocolitica strain LC20.</title>
        <authorList>
            <person name="Shi G."/>
            <person name="Su M."/>
            <person name="Liang J."/>
            <person name="Gu W."/>
            <person name="Xiao Y."/>
            <person name="Zhang Z."/>
            <person name="Qiu H."/>
            <person name="Duan R."/>
            <person name="Zhang Z."/>
            <person name="Li Y."/>
            <person name="Zhang X."/>
            <person name="Ling Y."/>
            <person name="Song L."/>
            <person name="Chen M."/>
            <person name="Zhao Y."/>
            <person name="Wu J."/>
            <person name="Jing H."/>
            <person name="Xiao J."/>
            <person name="Wang X."/>
        </authorList>
    </citation>
    <scope>NUCLEOTIDE SEQUENCE [LARGE SCALE GENOMIC DNA]</scope>
    <source>
        <strain evidence="1 2">LC20</strain>
    </source>
</reference>
<evidence type="ECO:0000313" key="1">
    <source>
        <dbReference type="EMBL" id="ATX62823.1"/>
    </source>
</evidence>
<dbReference type="Proteomes" id="UP000230961">
    <property type="component" value="Chromosome"/>
</dbReference>
<name>A0A7U5PGZ3_YEREN</name>
<sequence>MKGWWAFIKTKICSFSRCYKFLCQAIWIAVSPDWLQEMQVAEAERERRHRIWLVQDELTALKLT</sequence>